<evidence type="ECO:0000256" key="3">
    <source>
        <dbReference type="ARBA" id="ARBA00023163"/>
    </source>
</evidence>
<reference evidence="5" key="1">
    <citation type="submission" date="2016-04" db="EMBL/GenBank/DDBJ databases">
        <authorList>
            <person name="Evans L.H."/>
            <person name="Alamgir A."/>
            <person name="Owens N."/>
            <person name="Weber N.D."/>
            <person name="Virtaneva K."/>
            <person name="Barbian K."/>
            <person name="Babar A."/>
            <person name="Rosenke K."/>
        </authorList>
    </citation>
    <scope>NUCLEOTIDE SEQUENCE</scope>
    <source>
        <strain evidence="5">92-2</strain>
    </source>
</reference>
<dbReference type="SUPFAM" id="SSF46785">
    <property type="entry name" value="Winged helix' DNA-binding domain"/>
    <property type="match status" value="1"/>
</dbReference>
<dbReference type="PANTHER" id="PTHR43537:SF51">
    <property type="entry name" value="HTH-TYPE TRANSCRIPTIONAL REGULATOR LGOR-RELATED"/>
    <property type="match status" value="1"/>
</dbReference>
<dbReference type="SMART" id="SM00895">
    <property type="entry name" value="FCD"/>
    <property type="match status" value="1"/>
</dbReference>
<dbReference type="PROSITE" id="PS50949">
    <property type="entry name" value="HTH_GNTR"/>
    <property type="match status" value="1"/>
</dbReference>
<dbReference type="SMART" id="SM00345">
    <property type="entry name" value="HTH_GNTR"/>
    <property type="match status" value="1"/>
</dbReference>
<dbReference type="GO" id="GO:0003677">
    <property type="term" value="F:DNA binding"/>
    <property type="evidence" value="ECO:0007669"/>
    <property type="project" value="UniProtKB-KW"/>
</dbReference>
<dbReference type="EMBL" id="FLUP01000001">
    <property type="protein sequence ID" value="SBV96493.1"/>
    <property type="molecule type" value="Genomic_DNA"/>
</dbReference>
<gene>
    <name evidence="5" type="ORF">KM92DES2_10799</name>
</gene>
<dbReference type="InterPro" id="IPR011711">
    <property type="entry name" value="GntR_C"/>
</dbReference>
<keyword evidence="2" id="KW-0238">DNA-binding</keyword>
<protein>
    <submittedName>
        <fullName evidence="5">Putative Transcriptional regulator, GntR family protein</fullName>
    </submittedName>
</protein>
<dbReference type="Pfam" id="PF07729">
    <property type="entry name" value="FCD"/>
    <property type="match status" value="1"/>
</dbReference>
<dbReference type="InterPro" id="IPR008920">
    <property type="entry name" value="TF_FadR/GntR_C"/>
</dbReference>
<dbReference type="SUPFAM" id="SSF48008">
    <property type="entry name" value="GntR ligand-binding domain-like"/>
    <property type="match status" value="1"/>
</dbReference>
<sequence length="221" mass="25302">MSTIASIADIVYRKIKKQIFTKKLLLGQKLLDSELADEFKVSKTPVREAFLRLKSEGLLEIRPRSGTFVFRFSKDDLFSLVQARIYVEVGALRCAYAADPTRLAAAMENSVSLAKTYLEKEIFSEYLSMDKDFHAIILSHSRNVYLETYYNIIFDKITILRSYLSLTKDFIENSVEGHHIISEHIANDMVDAACTRLQTHIANTFNEDFLAFLNKLTPNNT</sequence>
<dbReference type="GO" id="GO:0003700">
    <property type="term" value="F:DNA-binding transcription factor activity"/>
    <property type="evidence" value="ECO:0007669"/>
    <property type="project" value="InterPro"/>
</dbReference>
<dbReference type="Gene3D" id="1.10.10.10">
    <property type="entry name" value="Winged helix-like DNA-binding domain superfamily/Winged helix DNA-binding domain"/>
    <property type="match status" value="1"/>
</dbReference>
<evidence type="ECO:0000256" key="1">
    <source>
        <dbReference type="ARBA" id="ARBA00023015"/>
    </source>
</evidence>
<name>A0A212JAK2_9BACT</name>
<dbReference type="RefSeq" id="WP_227118641.1">
    <property type="nucleotide sequence ID" value="NZ_LT598928.1"/>
</dbReference>
<feature type="domain" description="HTH gntR-type" evidence="4">
    <location>
        <begin position="5"/>
        <end position="72"/>
    </location>
</feature>
<dbReference type="InterPro" id="IPR036390">
    <property type="entry name" value="WH_DNA-bd_sf"/>
</dbReference>
<dbReference type="PANTHER" id="PTHR43537">
    <property type="entry name" value="TRANSCRIPTIONAL REGULATOR, GNTR FAMILY"/>
    <property type="match status" value="1"/>
</dbReference>
<evidence type="ECO:0000313" key="5">
    <source>
        <dbReference type="EMBL" id="SBV96493.1"/>
    </source>
</evidence>
<proteinExistence type="predicted"/>
<dbReference type="InterPro" id="IPR036388">
    <property type="entry name" value="WH-like_DNA-bd_sf"/>
</dbReference>
<dbReference type="InterPro" id="IPR000524">
    <property type="entry name" value="Tscrpt_reg_HTH_GntR"/>
</dbReference>
<organism evidence="5">
    <name type="scientific">uncultured Desulfovibrio sp</name>
    <dbReference type="NCBI Taxonomy" id="167968"/>
    <lineage>
        <taxon>Bacteria</taxon>
        <taxon>Pseudomonadati</taxon>
        <taxon>Thermodesulfobacteriota</taxon>
        <taxon>Desulfovibrionia</taxon>
        <taxon>Desulfovibrionales</taxon>
        <taxon>Desulfovibrionaceae</taxon>
        <taxon>Desulfovibrio</taxon>
        <taxon>environmental samples</taxon>
    </lineage>
</organism>
<evidence type="ECO:0000259" key="4">
    <source>
        <dbReference type="PROSITE" id="PS50949"/>
    </source>
</evidence>
<dbReference type="AlphaFoldDB" id="A0A212JAK2"/>
<keyword evidence="1" id="KW-0805">Transcription regulation</keyword>
<evidence type="ECO:0000256" key="2">
    <source>
        <dbReference type="ARBA" id="ARBA00023125"/>
    </source>
</evidence>
<dbReference type="Pfam" id="PF00392">
    <property type="entry name" value="GntR"/>
    <property type="match status" value="1"/>
</dbReference>
<accession>A0A212JAK2</accession>
<dbReference type="CDD" id="cd07377">
    <property type="entry name" value="WHTH_GntR"/>
    <property type="match status" value="1"/>
</dbReference>
<keyword evidence="3" id="KW-0804">Transcription</keyword>
<dbReference type="Gene3D" id="1.20.120.530">
    <property type="entry name" value="GntR ligand-binding domain-like"/>
    <property type="match status" value="1"/>
</dbReference>